<dbReference type="InterPro" id="IPR052166">
    <property type="entry name" value="Diverse_Acyl-CoA_DH"/>
</dbReference>
<dbReference type="Pfam" id="PF00441">
    <property type="entry name" value="Acyl-CoA_dh_1"/>
    <property type="match status" value="1"/>
</dbReference>
<name>A0ABW0SPD5_9GAMM</name>
<gene>
    <name evidence="11" type="ORF">ACFPN1_11780</name>
</gene>
<comment type="similarity">
    <text evidence="2 6">Belongs to the acyl-CoA dehydrogenase family.</text>
</comment>
<evidence type="ECO:0000313" key="12">
    <source>
        <dbReference type="Proteomes" id="UP001596036"/>
    </source>
</evidence>
<dbReference type="EMBL" id="JBHSNM010000003">
    <property type="protein sequence ID" value="MFC5570741.1"/>
    <property type="molecule type" value="Genomic_DNA"/>
</dbReference>
<dbReference type="RefSeq" id="WP_386755192.1">
    <property type="nucleotide sequence ID" value="NZ_JBHSNM010000003.1"/>
</dbReference>
<dbReference type="Gene3D" id="1.20.140.10">
    <property type="entry name" value="Butyryl-CoA Dehydrogenase, subunit A, domain 3"/>
    <property type="match status" value="1"/>
</dbReference>
<dbReference type="PANTHER" id="PTHR42803:SF1">
    <property type="entry name" value="BROAD-SPECIFICITY LINEAR ACYL-COA DEHYDROGENASE FADE5"/>
    <property type="match status" value="1"/>
</dbReference>
<dbReference type="Pfam" id="PF02771">
    <property type="entry name" value="Acyl-CoA_dh_N"/>
    <property type="match status" value="1"/>
</dbReference>
<evidence type="ECO:0000256" key="1">
    <source>
        <dbReference type="ARBA" id="ARBA00001974"/>
    </source>
</evidence>
<evidence type="ECO:0000256" key="2">
    <source>
        <dbReference type="ARBA" id="ARBA00009347"/>
    </source>
</evidence>
<evidence type="ECO:0000256" key="6">
    <source>
        <dbReference type="RuleBase" id="RU362125"/>
    </source>
</evidence>
<evidence type="ECO:0000259" key="9">
    <source>
        <dbReference type="Pfam" id="PF02771"/>
    </source>
</evidence>
<dbReference type="InterPro" id="IPR006091">
    <property type="entry name" value="Acyl-CoA_Oxase/DH_mid-dom"/>
</dbReference>
<dbReference type="InterPro" id="IPR009100">
    <property type="entry name" value="AcylCoA_DH/oxidase_NM_dom_sf"/>
</dbReference>
<keyword evidence="5 6" id="KW-0560">Oxidoreductase</keyword>
<dbReference type="PANTHER" id="PTHR42803">
    <property type="entry name" value="ACYL-COA DEHYDROGENASE"/>
    <property type="match status" value="1"/>
</dbReference>
<feature type="domain" description="Acetyl-CoA dehydrogenase-like C-terminal" evidence="10">
    <location>
        <begin position="468"/>
        <end position="595"/>
    </location>
</feature>
<protein>
    <submittedName>
        <fullName evidence="11">Acyl-CoA dehydrogenase C-terminal domain-containing protein</fullName>
    </submittedName>
</protein>
<dbReference type="SUPFAM" id="SSF47203">
    <property type="entry name" value="Acyl-CoA dehydrogenase C-terminal domain-like"/>
    <property type="match status" value="1"/>
</dbReference>
<reference evidence="12" key="1">
    <citation type="journal article" date="2019" name="Int. J. Syst. Evol. Microbiol.">
        <title>The Global Catalogue of Microorganisms (GCM) 10K type strain sequencing project: providing services to taxonomists for standard genome sequencing and annotation.</title>
        <authorList>
            <consortium name="The Broad Institute Genomics Platform"/>
            <consortium name="The Broad Institute Genome Sequencing Center for Infectious Disease"/>
            <person name="Wu L."/>
            <person name="Ma J."/>
        </authorList>
    </citation>
    <scope>NUCLEOTIDE SEQUENCE [LARGE SCALE GENOMIC DNA]</scope>
    <source>
        <strain evidence="12">KACC 11407</strain>
    </source>
</reference>
<dbReference type="InterPro" id="IPR036250">
    <property type="entry name" value="AcylCo_DH-like_C"/>
</dbReference>
<feature type="domain" description="Acyl-CoA dehydrogenase/oxidase C-terminal" evidence="7">
    <location>
        <begin position="283"/>
        <end position="451"/>
    </location>
</feature>
<feature type="domain" description="Acyl-CoA oxidase/dehydrogenase middle" evidence="8">
    <location>
        <begin position="164"/>
        <end position="272"/>
    </location>
</feature>
<evidence type="ECO:0000259" key="8">
    <source>
        <dbReference type="Pfam" id="PF02770"/>
    </source>
</evidence>
<dbReference type="InterPro" id="IPR009075">
    <property type="entry name" value="AcylCo_DH/oxidase_C"/>
</dbReference>
<dbReference type="Gene3D" id="2.40.110.10">
    <property type="entry name" value="Butyryl-CoA Dehydrogenase, subunit A, domain 2"/>
    <property type="match status" value="1"/>
</dbReference>
<dbReference type="Pfam" id="PF02770">
    <property type="entry name" value="Acyl-CoA_dh_M"/>
    <property type="match status" value="1"/>
</dbReference>
<evidence type="ECO:0000256" key="3">
    <source>
        <dbReference type="ARBA" id="ARBA00022630"/>
    </source>
</evidence>
<organism evidence="11 12">
    <name type="scientific">Lysobacter yangpyeongensis</name>
    <dbReference type="NCBI Taxonomy" id="346182"/>
    <lineage>
        <taxon>Bacteria</taxon>
        <taxon>Pseudomonadati</taxon>
        <taxon>Pseudomonadota</taxon>
        <taxon>Gammaproteobacteria</taxon>
        <taxon>Lysobacterales</taxon>
        <taxon>Lysobacteraceae</taxon>
        <taxon>Lysobacter</taxon>
    </lineage>
</organism>
<accession>A0ABW0SPD5</accession>
<dbReference type="Pfam" id="PF12806">
    <property type="entry name" value="Acyl-CoA_dh_C"/>
    <property type="match status" value="1"/>
</dbReference>
<evidence type="ECO:0000259" key="7">
    <source>
        <dbReference type="Pfam" id="PF00441"/>
    </source>
</evidence>
<dbReference type="InterPro" id="IPR037069">
    <property type="entry name" value="AcylCoA_DH/ox_N_sf"/>
</dbReference>
<dbReference type="Proteomes" id="UP001596036">
    <property type="component" value="Unassembled WGS sequence"/>
</dbReference>
<comment type="caution">
    <text evidence="11">The sequence shown here is derived from an EMBL/GenBank/DDBJ whole genome shotgun (WGS) entry which is preliminary data.</text>
</comment>
<feature type="domain" description="Acyl-CoA dehydrogenase/oxidase N-terminal" evidence="9">
    <location>
        <begin position="40"/>
        <end position="158"/>
    </location>
</feature>
<keyword evidence="4 6" id="KW-0274">FAD</keyword>
<dbReference type="Gene3D" id="1.10.540.10">
    <property type="entry name" value="Acyl-CoA dehydrogenase/oxidase, N-terminal domain"/>
    <property type="match status" value="1"/>
</dbReference>
<evidence type="ECO:0000313" key="11">
    <source>
        <dbReference type="EMBL" id="MFC5570741.1"/>
    </source>
</evidence>
<keyword evidence="3 6" id="KW-0285">Flavoprotein</keyword>
<sequence length="601" mass="64658">MSLYKAPLGDIRFVLFDLLGAAEEYARLGHADATRDVLDAVLDEAARFTETVLAPLNETGDRIGCTFDKATGAVTTPSGFREAYAQFVEGGWTGLVSPVEFGGQGLPYSAGVPLKEMIDAANLAWGNFPLLSHGATDALLHHGEDWQREVFLKPLVDGRWTGTMCLTEPHCGTDLGLLKTKAVPNDDGTYSITGTKIFITAGEHDMTDNIVHLVLAKLPDAPAGSKGISLFIVPKFKVARDGTLGEANAVRCGSIEHKMGIHGSATCVLNFDGAQGYLIGQPNKGLMAMFTMMNTARLGVGVQGLGLSDRAWQNALRYSRERLQSRALSGAKFPDKPADPIIVQPDVRRMLLTCKALVEGGRALSYFAGLQVDIAERAPTEEERQQADALVGFLTPIVKACLTEWGVECTYHALQCFGGHGYIAEHGMEQLARDARITTLYEGTTGIQALDLLGRKVMQLQGAGLKQFLGLITRFCDACTAGTQPGSEAAAEFIGPLREKVAQWQQMTLQIGQRAATNPEEIGAASYDYLMYSGYVALAYCWARSAAAAQASTQTEAFRQAKLETARFYFARILPRTLTHAAAISSAAVTLTALDEAAFDA</sequence>
<keyword evidence="12" id="KW-1185">Reference proteome</keyword>
<evidence type="ECO:0000259" key="10">
    <source>
        <dbReference type="Pfam" id="PF12806"/>
    </source>
</evidence>
<dbReference type="InterPro" id="IPR025878">
    <property type="entry name" value="Acyl-CoA_dh-like_C_dom"/>
</dbReference>
<dbReference type="SUPFAM" id="SSF56645">
    <property type="entry name" value="Acyl-CoA dehydrogenase NM domain-like"/>
    <property type="match status" value="1"/>
</dbReference>
<evidence type="ECO:0000256" key="5">
    <source>
        <dbReference type="ARBA" id="ARBA00023002"/>
    </source>
</evidence>
<dbReference type="InterPro" id="IPR013786">
    <property type="entry name" value="AcylCoA_DH/ox_N"/>
</dbReference>
<dbReference type="InterPro" id="IPR046373">
    <property type="entry name" value="Acyl-CoA_Oxase/DH_mid-dom_sf"/>
</dbReference>
<proteinExistence type="inferred from homology"/>
<comment type="cofactor">
    <cofactor evidence="1 6">
        <name>FAD</name>
        <dbReference type="ChEBI" id="CHEBI:57692"/>
    </cofactor>
</comment>
<evidence type="ECO:0000256" key="4">
    <source>
        <dbReference type="ARBA" id="ARBA00022827"/>
    </source>
</evidence>